<evidence type="ECO:0000256" key="1">
    <source>
        <dbReference type="ARBA" id="ARBA00001946"/>
    </source>
</evidence>
<evidence type="ECO:0000256" key="3">
    <source>
        <dbReference type="ARBA" id="ARBA00022519"/>
    </source>
</evidence>
<dbReference type="GO" id="GO:0005737">
    <property type="term" value="C:cytoplasm"/>
    <property type="evidence" value="ECO:0007669"/>
    <property type="project" value="TreeGrafter"/>
</dbReference>
<dbReference type="Proteomes" id="UP000315252">
    <property type="component" value="Unassembled WGS sequence"/>
</dbReference>
<dbReference type="GO" id="GO:0016787">
    <property type="term" value="F:hydrolase activity"/>
    <property type="evidence" value="ECO:0007669"/>
    <property type="project" value="UniProtKB-KW"/>
</dbReference>
<keyword evidence="4" id="KW-0540">Nuclease</keyword>
<reference evidence="12 13" key="1">
    <citation type="submission" date="2019-06" db="EMBL/GenBank/DDBJ databases">
        <title>Whole genome sequence for Rhodospirillaceae sp. R148.</title>
        <authorList>
            <person name="Wang G."/>
        </authorList>
    </citation>
    <scope>NUCLEOTIDE SEQUENCE [LARGE SCALE GENOMIC DNA]</scope>
    <source>
        <strain evidence="12 13">R148</strain>
    </source>
</reference>
<dbReference type="OrthoDB" id="9804278at2"/>
<evidence type="ECO:0000313" key="12">
    <source>
        <dbReference type="EMBL" id="TQV74427.1"/>
    </source>
</evidence>
<dbReference type="PANTHER" id="PTHR30001:SF1">
    <property type="entry name" value="RIBONUCLEASE E_G-LIKE PROTEIN, CHLOROPLASTIC"/>
    <property type="match status" value="1"/>
</dbReference>
<keyword evidence="2" id="KW-1003">Cell membrane</keyword>
<gene>
    <name evidence="12" type="ORF">FKG95_24420</name>
</gene>
<organism evidence="12 13">
    <name type="scientific">Denitrobaculum tricleocarpae</name>
    <dbReference type="NCBI Taxonomy" id="2591009"/>
    <lineage>
        <taxon>Bacteria</taxon>
        <taxon>Pseudomonadati</taxon>
        <taxon>Pseudomonadota</taxon>
        <taxon>Alphaproteobacteria</taxon>
        <taxon>Rhodospirillales</taxon>
        <taxon>Rhodospirillaceae</taxon>
        <taxon>Denitrobaculum</taxon>
    </lineage>
</organism>
<evidence type="ECO:0000256" key="4">
    <source>
        <dbReference type="ARBA" id="ARBA00022722"/>
    </source>
</evidence>
<proteinExistence type="predicted"/>
<feature type="domain" description="S1 motif" evidence="11">
    <location>
        <begin position="48"/>
        <end position="117"/>
    </location>
</feature>
<keyword evidence="6" id="KW-0255">Endonuclease</keyword>
<evidence type="ECO:0000259" key="11">
    <source>
        <dbReference type="PROSITE" id="PS50126"/>
    </source>
</evidence>
<evidence type="ECO:0000256" key="2">
    <source>
        <dbReference type="ARBA" id="ARBA00022475"/>
    </source>
</evidence>
<accession>A0A545TB40</accession>
<dbReference type="CDD" id="cd04453">
    <property type="entry name" value="S1_RNase_E"/>
    <property type="match status" value="1"/>
</dbReference>
<dbReference type="PANTHER" id="PTHR30001">
    <property type="entry name" value="RIBONUCLEASE"/>
    <property type="match status" value="1"/>
</dbReference>
<keyword evidence="10" id="KW-0472">Membrane</keyword>
<dbReference type="SMART" id="SM00316">
    <property type="entry name" value="S1"/>
    <property type="match status" value="1"/>
</dbReference>
<keyword evidence="3" id="KW-0997">Cell inner membrane</keyword>
<dbReference type="GO" id="GO:0046872">
    <property type="term" value="F:metal ion binding"/>
    <property type="evidence" value="ECO:0007669"/>
    <property type="project" value="UniProtKB-KW"/>
</dbReference>
<dbReference type="InterPro" id="IPR012340">
    <property type="entry name" value="NA-bd_OB-fold"/>
</dbReference>
<dbReference type="InterPro" id="IPR019307">
    <property type="entry name" value="RNA-bd_AU-1/RNase_E/G"/>
</dbReference>
<evidence type="ECO:0000256" key="9">
    <source>
        <dbReference type="ARBA" id="ARBA00022884"/>
    </source>
</evidence>
<evidence type="ECO:0000256" key="10">
    <source>
        <dbReference type="ARBA" id="ARBA00023136"/>
    </source>
</evidence>
<dbReference type="InterPro" id="IPR004659">
    <property type="entry name" value="RNase_E/G"/>
</dbReference>
<keyword evidence="8" id="KW-0460">Magnesium</keyword>
<evidence type="ECO:0000256" key="6">
    <source>
        <dbReference type="ARBA" id="ARBA00022759"/>
    </source>
</evidence>
<dbReference type="InterPro" id="IPR003029">
    <property type="entry name" value="S1_domain"/>
</dbReference>
<dbReference type="Pfam" id="PF10150">
    <property type="entry name" value="RNase_E_G"/>
    <property type="match status" value="1"/>
</dbReference>
<dbReference type="GO" id="GO:0006364">
    <property type="term" value="P:rRNA processing"/>
    <property type="evidence" value="ECO:0007669"/>
    <property type="project" value="TreeGrafter"/>
</dbReference>
<evidence type="ECO:0000256" key="5">
    <source>
        <dbReference type="ARBA" id="ARBA00022723"/>
    </source>
</evidence>
<dbReference type="GO" id="GO:0004540">
    <property type="term" value="F:RNA nuclease activity"/>
    <property type="evidence" value="ECO:0007669"/>
    <property type="project" value="InterPro"/>
</dbReference>
<evidence type="ECO:0000313" key="13">
    <source>
        <dbReference type="Proteomes" id="UP000315252"/>
    </source>
</evidence>
<dbReference type="EMBL" id="VHSH01000010">
    <property type="protein sequence ID" value="TQV74427.1"/>
    <property type="molecule type" value="Genomic_DNA"/>
</dbReference>
<keyword evidence="5" id="KW-0479">Metal-binding</keyword>
<dbReference type="GO" id="GO:0003723">
    <property type="term" value="F:RNA binding"/>
    <property type="evidence" value="ECO:0007669"/>
    <property type="project" value="UniProtKB-KW"/>
</dbReference>
<protein>
    <submittedName>
        <fullName evidence="12">Ribonuclease E/G</fullName>
    </submittedName>
</protein>
<evidence type="ECO:0000256" key="8">
    <source>
        <dbReference type="ARBA" id="ARBA00022842"/>
    </source>
</evidence>
<dbReference type="AlphaFoldDB" id="A0A545TB40"/>
<keyword evidence="13" id="KW-1185">Reference proteome</keyword>
<keyword evidence="9" id="KW-0694">RNA-binding</keyword>
<comment type="cofactor">
    <cofactor evidence="1">
        <name>Mg(2+)</name>
        <dbReference type="ChEBI" id="CHEBI:18420"/>
    </cofactor>
</comment>
<sequence length="424" mass="45731">MSARQERPSGPVRILISRLPGEVRVAALREERLEDLLILRDDRPRVLGNIYLGRVQEISTGLEAAFIDIGLPRPGLLPRGEAPGKKQLGHALSEGDTVTVKVVREAGEDKGVRLTARIHDPPAGLEASASDADCPSLLTEGADPLLALIARQNEIEAIVVDDSGFCRDLAMRLEAAGMSGAEVTYDPALRPLFEREGVEEQIDALLYPLVELPGGGSLLIEPVRTLTAIDVNLGAMATSGTAQNQALEVNLKAMTEIARQLRLRAVAGLIVVDCLEMRDKKARDQVVASLRLALKDDDQPCQVMGMSPSGLLEMTRRRAGPTLAELLTEPGGEEGSGRQRDAATLAYEALRLALREAEAAPGSEILVKAPDRVVQLLRKGQVAKARSLVEKRLGQGLQLECLQHNPEKDGYAALPRLEVLAVQR</sequence>
<name>A0A545TB40_9PROT</name>
<dbReference type="RefSeq" id="WP_142899058.1">
    <property type="nucleotide sequence ID" value="NZ_ML660061.1"/>
</dbReference>
<dbReference type="PROSITE" id="PS50126">
    <property type="entry name" value="S1"/>
    <property type="match status" value="1"/>
</dbReference>
<dbReference type="Gene3D" id="2.40.50.140">
    <property type="entry name" value="Nucleic acid-binding proteins"/>
    <property type="match status" value="1"/>
</dbReference>
<dbReference type="SUPFAM" id="SSF50249">
    <property type="entry name" value="Nucleic acid-binding proteins"/>
    <property type="match status" value="1"/>
</dbReference>
<evidence type="ECO:0000256" key="7">
    <source>
        <dbReference type="ARBA" id="ARBA00022801"/>
    </source>
</evidence>
<comment type="caution">
    <text evidence="12">The sequence shown here is derived from an EMBL/GenBank/DDBJ whole genome shotgun (WGS) entry which is preliminary data.</text>
</comment>
<keyword evidence="7" id="KW-0378">Hydrolase</keyword>